<dbReference type="EMBL" id="CAWYQH010000101">
    <property type="protein sequence ID" value="CAK8686087.1"/>
    <property type="molecule type" value="Genomic_DNA"/>
</dbReference>
<dbReference type="Proteomes" id="UP001642483">
    <property type="component" value="Unassembled WGS sequence"/>
</dbReference>
<gene>
    <name evidence="1" type="ORF">CVLEPA_LOCUS17996</name>
</gene>
<reference evidence="1 2" key="1">
    <citation type="submission" date="2024-02" db="EMBL/GenBank/DDBJ databases">
        <authorList>
            <person name="Daric V."/>
            <person name="Darras S."/>
        </authorList>
    </citation>
    <scope>NUCLEOTIDE SEQUENCE [LARGE SCALE GENOMIC DNA]</scope>
</reference>
<evidence type="ECO:0000313" key="2">
    <source>
        <dbReference type="Proteomes" id="UP001642483"/>
    </source>
</evidence>
<keyword evidence="2" id="KW-1185">Reference proteome</keyword>
<protein>
    <submittedName>
        <fullName evidence="1">Uncharacterized protein</fullName>
    </submittedName>
</protein>
<evidence type="ECO:0000313" key="1">
    <source>
        <dbReference type="EMBL" id="CAK8686087.1"/>
    </source>
</evidence>
<accession>A0ABP0G2N5</accession>
<proteinExistence type="predicted"/>
<organism evidence="1 2">
    <name type="scientific">Clavelina lepadiformis</name>
    <name type="common">Light-bulb sea squirt</name>
    <name type="synonym">Ascidia lepadiformis</name>
    <dbReference type="NCBI Taxonomy" id="159417"/>
    <lineage>
        <taxon>Eukaryota</taxon>
        <taxon>Metazoa</taxon>
        <taxon>Chordata</taxon>
        <taxon>Tunicata</taxon>
        <taxon>Ascidiacea</taxon>
        <taxon>Aplousobranchia</taxon>
        <taxon>Clavelinidae</taxon>
        <taxon>Clavelina</taxon>
    </lineage>
</organism>
<sequence length="87" mass="9603">MFPVAIVDENATTVVENKEPDSPRDIHDVSMDEVVIDKNSDHEMSMDEGKTADIVETEINISNVRVESSLDDKIPDSSSAQADLKGW</sequence>
<comment type="caution">
    <text evidence="1">The sequence shown here is derived from an EMBL/GenBank/DDBJ whole genome shotgun (WGS) entry which is preliminary data.</text>
</comment>
<name>A0ABP0G2N5_CLALP</name>